<reference evidence="2 3" key="1">
    <citation type="journal article" date="2017" name="ISME J.">
        <title>Energy and carbon metabolisms in a deep terrestrial subsurface fluid microbial community.</title>
        <authorList>
            <person name="Momper L."/>
            <person name="Jungbluth S.P."/>
            <person name="Lee M.D."/>
            <person name="Amend J.P."/>
        </authorList>
    </citation>
    <scope>NUCLEOTIDE SEQUENCE [LARGE SCALE GENOMIC DNA]</scope>
    <source>
        <strain evidence="2">SURF_5</strain>
    </source>
</reference>
<keyword evidence="1" id="KW-0812">Transmembrane</keyword>
<keyword evidence="1" id="KW-0472">Membrane</keyword>
<dbReference type="Proteomes" id="UP000265882">
    <property type="component" value="Unassembled WGS sequence"/>
</dbReference>
<name>A0A3A4P2E0_ABYX5</name>
<evidence type="ECO:0000313" key="2">
    <source>
        <dbReference type="EMBL" id="RJP22134.1"/>
    </source>
</evidence>
<organism evidence="2 3">
    <name type="scientific">Abyssobacteria bacterium (strain SURF_5)</name>
    <dbReference type="NCBI Taxonomy" id="2093360"/>
    <lineage>
        <taxon>Bacteria</taxon>
        <taxon>Pseudomonadati</taxon>
        <taxon>Candidatus Hydrogenedentota</taxon>
        <taxon>Candidatus Abyssobacteria</taxon>
    </lineage>
</organism>
<feature type="transmembrane region" description="Helical" evidence="1">
    <location>
        <begin position="20"/>
        <end position="40"/>
    </location>
</feature>
<sequence length="191" mass="21751">MSATVNMGVTFLKRLYGLSLKIAVALGIIVAIKFIPSLLWPDQKKSLVRDEGYQAGHYTIGINERMIRKEADALLFSTLKKWRYERERPTPAPKDVMEADNAFVQITGFMYPLESGPKIKQFCLLRSTQTCCYGPRPQYNQYVLVEMDEPTAFVRLEPVQVAGVFHVEPKPEDGYIYRLEGKTAGVITRKK</sequence>
<dbReference type="InterPro" id="IPR021727">
    <property type="entry name" value="DUF3299"/>
</dbReference>
<keyword evidence="1" id="KW-1133">Transmembrane helix</keyword>
<protein>
    <submittedName>
        <fullName evidence="2">DUF3299 domain-containing protein</fullName>
    </submittedName>
</protein>
<proteinExistence type="predicted"/>
<comment type="caution">
    <text evidence="2">The sequence shown here is derived from an EMBL/GenBank/DDBJ whole genome shotgun (WGS) entry which is preliminary data.</text>
</comment>
<evidence type="ECO:0000256" key="1">
    <source>
        <dbReference type="SAM" id="Phobius"/>
    </source>
</evidence>
<dbReference type="AlphaFoldDB" id="A0A3A4P2E0"/>
<accession>A0A3A4P2E0</accession>
<dbReference type="EMBL" id="QZKU01000061">
    <property type="protein sequence ID" value="RJP22134.1"/>
    <property type="molecule type" value="Genomic_DNA"/>
</dbReference>
<dbReference type="Gene3D" id="2.40.50.870">
    <property type="entry name" value="Protein of unknown function (DUF3299)"/>
    <property type="match status" value="1"/>
</dbReference>
<dbReference type="Pfam" id="PF11736">
    <property type="entry name" value="DUF3299"/>
    <property type="match status" value="1"/>
</dbReference>
<gene>
    <name evidence="2" type="ORF">C4520_08750</name>
</gene>
<evidence type="ECO:0000313" key="3">
    <source>
        <dbReference type="Proteomes" id="UP000265882"/>
    </source>
</evidence>